<protein>
    <submittedName>
        <fullName evidence="1">Uncharacterized protein</fullName>
    </submittedName>
</protein>
<reference evidence="1 2" key="1">
    <citation type="journal article" date="2023" name="Sci. Data">
        <title>Genome assembly of the Korean intertidal mud-creeper Batillaria attramentaria.</title>
        <authorList>
            <person name="Patra A.K."/>
            <person name="Ho P.T."/>
            <person name="Jun S."/>
            <person name="Lee S.J."/>
            <person name="Kim Y."/>
            <person name="Won Y.J."/>
        </authorList>
    </citation>
    <scope>NUCLEOTIDE SEQUENCE [LARGE SCALE GENOMIC DNA]</scope>
    <source>
        <strain evidence="1">Wonlab-2016</strain>
    </source>
</reference>
<keyword evidence="2" id="KW-1185">Reference proteome</keyword>
<name>A0ABD0LCY9_9CAEN</name>
<organism evidence="1 2">
    <name type="scientific">Batillaria attramentaria</name>
    <dbReference type="NCBI Taxonomy" id="370345"/>
    <lineage>
        <taxon>Eukaryota</taxon>
        <taxon>Metazoa</taxon>
        <taxon>Spiralia</taxon>
        <taxon>Lophotrochozoa</taxon>
        <taxon>Mollusca</taxon>
        <taxon>Gastropoda</taxon>
        <taxon>Caenogastropoda</taxon>
        <taxon>Sorbeoconcha</taxon>
        <taxon>Cerithioidea</taxon>
        <taxon>Batillariidae</taxon>
        <taxon>Batillaria</taxon>
    </lineage>
</organism>
<dbReference type="EMBL" id="JACVVK020000060">
    <property type="protein sequence ID" value="KAK7497170.1"/>
    <property type="molecule type" value="Genomic_DNA"/>
</dbReference>
<proteinExistence type="predicted"/>
<comment type="caution">
    <text evidence="1">The sequence shown here is derived from an EMBL/GenBank/DDBJ whole genome shotgun (WGS) entry which is preliminary data.</text>
</comment>
<evidence type="ECO:0000313" key="2">
    <source>
        <dbReference type="Proteomes" id="UP001519460"/>
    </source>
</evidence>
<accession>A0ABD0LCY9</accession>
<dbReference type="Proteomes" id="UP001519460">
    <property type="component" value="Unassembled WGS sequence"/>
</dbReference>
<gene>
    <name evidence="1" type="ORF">BaRGS_00011464</name>
</gene>
<sequence>MYAARTFPLDSAVIILGQSERGSPDSGSSSVFASYFGEVWLFVTGGGNTAPQPPPIPTTSHCESTSHTIINAGNFTRPSTSAVYLNDVLNKIDMEHHKNPVRDGDKESVTSSHSFGGEAIAPMDIRERATRWQTT</sequence>
<dbReference type="AlphaFoldDB" id="A0ABD0LCY9"/>
<evidence type="ECO:0000313" key="1">
    <source>
        <dbReference type="EMBL" id="KAK7497170.1"/>
    </source>
</evidence>